<dbReference type="PRINTS" id="PR00700">
    <property type="entry name" value="PRTYPHPHTASE"/>
</dbReference>
<keyword evidence="2" id="KW-0597">Phosphoprotein</keyword>
<dbReference type="PANTHER" id="PTHR46198">
    <property type="entry name" value="PROTEIN-TYROSINE-PHOSPHATASE"/>
    <property type="match status" value="1"/>
</dbReference>
<dbReference type="GO" id="GO:0007165">
    <property type="term" value="P:signal transduction"/>
    <property type="evidence" value="ECO:0007669"/>
    <property type="project" value="TreeGrafter"/>
</dbReference>
<feature type="binding site" evidence="6">
    <location>
        <position position="338"/>
    </location>
    <ligand>
        <name>substrate</name>
    </ligand>
</feature>
<feature type="binding site" evidence="6">
    <location>
        <position position="254"/>
    </location>
    <ligand>
        <name>substrate</name>
    </ligand>
</feature>
<dbReference type="PROSITE" id="PS50056">
    <property type="entry name" value="TYR_PHOSPHATASE_2"/>
    <property type="match status" value="1"/>
</dbReference>
<feature type="active site" description="Phosphocysteine intermediate" evidence="5">
    <location>
        <position position="293"/>
    </location>
</feature>
<dbReference type="GO" id="GO:0019901">
    <property type="term" value="F:protein kinase binding"/>
    <property type="evidence" value="ECO:0007669"/>
    <property type="project" value="TreeGrafter"/>
</dbReference>
<dbReference type="SMART" id="SM00194">
    <property type="entry name" value="PTPc"/>
    <property type="match status" value="1"/>
</dbReference>
<dbReference type="Pfam" id="PF00102">
    <property type="entry name" value="Y_phosphatase"/>
    <property type="match status" value="1"/>
</dbReference>
<feature type="binding site" evidence="6">
    <location>
        <begin position="293"/>
        <end position="299"/>
    </location>
    <ligand>
        <name>substrate</name>
    </ligand>
</feature>
<evidence type="ECO:0000313" key="9">
    <source>
        <dbReference type="WBParaSite" id="OFLC_0000143001-mRNA-1"/>
    </source>
</evidence>
<feature type="domain" description="Tyrosine specific protein phosphatases" evidence="8">
    <location>
        <begin position="266"/>
        <end position="344"/>
    </location>
</feature>
<dbReference type="PROSITE" id="PS50055">
    <property type="entry name" value="TYR_PHOSPHATASE_PTP"/>
    <property type="match status" value="1"/>
</dbReference>
<dbReference type="WBParaSite" id="OFLC_0000143001-mRNA-1">
    <property type="protein sequence ID" value="OFLC_0000143001-mRNA-1"/>
    <property type="gene ID" value="OFLC_0000143001"/>
</dbReference>
<dbReference type="GO" id="GO:0030054">
    <property type="term" value="C:cell junction"/>
    <property type="evidence" value="ECO:0007669"/>
    <property type="project" value="TreeGrafter"/>
</dbReference>
<protein>
    <recommendedName>
        <fullName evidence="1">protein-tyrosine-phosphatase</fullName>
        <ecNumber evidence="1">3.1.3.48</ecNumber>
    </recommendedName>
</protein>
<sequence length="411" mass="46695">LQCSPRNFTETSTTVAKYVSKYCLQRGSSVSLTIDLGQFQSSALEISPIHEDIAEDLECNRPGCMTRYQLHRLDISASLSMIYAEFAALPSPSTSSCEKIAGCSQKNRYTLWPIRETRVRLSSSYRASCNSAAEEVCQSYINANYILDSNSELMYIAAEGPMPNTINDFWSMVLQERTPVIVMVTNLEEKPCGAKLAIKKCEKYWPDSHACYGKIDVTIVSTNFHSGVQIRHIVLNCGDLEHHVRHIWFTEWLDHRLPMQHITQLLKIIAAMESYRNEYRRLFSHTAPVLVHCSAGIGRTCTFIAIALGVDQLCKTPENIDVFSTVSRLRRQRFGAVQLPGQYAFIYLVLQRMERLLPELCAENDQDKFPACLTFSVFDFQTNNSQELLCGKQRIEAGTEKFLDSLFYNIT</sequence>
<organism evidence="9">
    <name type="scientific">Onchocerca flexuosa</name>
    <dbReference type="NCBI Taxonomy" id="387005"/>
    <lineage>
        <taxon>Eukaryota</taxon>
        <taxon>Metazoa</taxon>
        <taxon>Ecdysozoa</taxon>
        <taxon>Nematoda</taxon>
        <taxon>Chromadorea</taxon>
        <taxon>Rhabditida</taxon>
        <taxon>Spirurina</taxon>
        <taxon>Spiruromorpha</taxon>
        <taxon>Filarioidea</taxon>
        <taxon>Onchocercidae</taxon>
        <taxon>Onchocerca</taxon>
    </lineage>
</organism>
<dbReference type="GO" id="GO:0005829">
    <property type="term" value="C:cytosol"/>
    <property type="evidence" value="ECO:0007669"/>
    <property type="project" value="TreeGrafter"/>
</dbReference>
<dbReference type="InterPro" id="IPR029021">
    <property type="entry name" value="Prot-tyrosine_phosphatase-like"/>
</dbReference>
<feature type="domain" description="Tyrosine-protein phosphatase" evidence="7">
    <location>
        <begin position="106"/>
        <end position="353"/>
    </location>
</feature>
<name>A0A183H1S1_9BILA</name>
<evidence type="ECO:0000256" key="4">
    <source>
        <dbReference type="ARBA" id="ARBA00022912"/>
    </source>
</evidence>
<dbReference type="SUPFAM" id="SSF52799">
    <property type="entry name" value="(Phosphotyrosine protein) phosphatases II"/>
    <property type="match status" value="1"/>
</dbReference>
<dbReference type="Gene3D" id="3.90.190.10">
    <property type="entry name" value="Protein tyrosine phosphatase superfamily"/>
    <property type="match status" value="1"/>
</dbReference>
<dbReference type="SMART" id="SM00404">
    <property type="entry name" value="PTPc_motif"/>
    <property type="match status" value="1"/>
</dbReference>
<dbReference type="EC" id="3.1.3.48" evidence="1"/>
<dbReference type="InterPro" id="IPR000242">
    <property type="entry name" value="PTP_cat"/>
</dbReference>
<evidence type="ECO:0000256" key="1">
    <source>
        <dbReference type="ARBA" id="ARBA00013064"/>
    </source>
</evidence>
<dbReference type="InterPro" id="IPR000387">
    <property type="entry name" value="Tyr_Pase_dom"/>
</dbReference>
<evidence type="ECO:0000256" key="5">
    <source>
        <dbReference type="PIRSR" id="PIRSR608356-50"/>
    </source>
</evidence>
<dbReference type="PANTHER" id="PTHR46198:SF4">
    <property type="entry name" value="PROTEIN-TYROSINE-PHOSPHATASE"/>
    <property type="match status" value="1"/>
</dbReference>
<reference evidence="9" key="1">
    <citation type="submission" date="2016-06" db="UniProtKB">
        <authorList>
            <consortium name="WormBaseParasite"/>
        </authorList>
    </citation>
    <scope>IDENTIFICATION</scope>
</reference>
<evidence type="ECO:0000259" key="7">
    <source>
        <dbReference type="PROSITE" id="PS50055"/>
    </source>
</evidence>
<keyword evidence="3" id="KW-0378">Hydrolase</keyword>
<accession>A0A183H1S1</accession>
<evidence type="ECO:0000256" key="2">
    <source>
        <dbReference type="ARBA" id="ARBA00022553"/>
    </source>
</evidence>
<proteinExistence type="predicted"/>
<dbReference type="InterPro" id="IPR003595">
    <property type="entry name" value="Tyr_Pase_cat"/>
</dbReference>
<dbReference type="GO" id="GO:0004725">
    <property type="term" value="F:protein tyrosine phosphatase activity"/>
    <property type="evidence" value="ECO:0007669"/>
    <property type="project" value="UniProtKB-EC"/>
</dbReference>
<dbReference type="CDD" id="cd00047">
    <property type="entry name" value="PTPc"/>
    <property type="match status" value="1"/>
</dbReference>
<dbReference type="InterPro" id="IPR008356">
    <property type="entry name" value="Tyr_Pase_KIM-con"/>
</dbReference>
<keyword evidence="4" id="KW-0904">Protein phosphatase</keyword>
<evidence type="ECO:0000256" key="3">
    <source>
        <dbReference type="ARBA" id="ARBA00022801"/>
    </source>
</evidence>
<dbReference type="AlphaFoldDB" id="A0A183H1S1"/>
<evidence type="ECO:0000259" key="8">
    <source>
        <dbReference type="PROSITE" id="PS50056"/>
    </source>
</evidence>
<dbReference type="STRING" id="387005.A0A183H1S1"/>
<dbReference type="GO" id="GO:0005886">
    <property type="term" value="C:plasma membrane"/>
    <property type="evidence" value="ECO:0007669"/>
    <property type="project" value="TreeGrafter"/>
</dbReference>
<evidence type="ECO:0000256" key="6">
    <source>
        <dbReference type="PIRSR" id="PIRSR608356-51"/>
    </source>
</evidence>